<gene>
    <name evidence="1" type="ORF">VOI36_04225</name>
</gene>
<proteinExistence type="predicted"/>
<evidence type="ECO:0000313" key="1">
    <source>
        <dbReference type="EMBL" id="MEN2469091.1"/>
    </source>
</evidence>
<organism evidence="1 2">
    <name type="scientific">Burkholderia theae</name>
    <dbReference type="NCBI Taxonomy" id="3143496"/>
    <lineage>
        <taxon>Bacteria</taxon>
        <taxon>Pseudomonadati</taxon>
        <taxon>Pseudomonadota</taxon>
        <taxon>Betaproteobacteria</taxon>
        <taxon>Burkholderiales</taxon>
        <taxon>Burkholderiaceae</taxon>
        <taxon>Burkholderia</taxon>
    </lineage>
</organism>
<dbReference type="EMBL" id="JBCPYA010000001">
    <property type="protein sequence ID" value="MEN2469091.1"/>
    <property type="molecule type" value="Genomic_DNA"/>
</dbReference>
<sequence length="74" mass="8273">MIEPQAARGFRAVHRSGIGVAAPSRLPAGILIPADIPTRARQRSPRTEFEEKATYHSRNISEWRSMRAFDALAE</sequence>
<protein>
    <submittedName>
        <fullName evidence="1">Uncharacterized protein</fullName>
    </submittedName>
</protein>
<name>A0ABU9WAP1_9BURK</name>
<comment type="caution">
    <text evidence="1">The sequence shown here is derived from an EMBL/GenBank/DDBJ whole genome shotgun (WGS) entry which is preliminary data.</text>
</comment>
<keyword evidence="2" id="KW-1185">Reference proteome</keyword>
<evidence type="ECO:0000313" key="2">
    <source>
        <dbReference type="Proteomes" id="UP001466933"/>
    </source>
</evidence>
<dbReference type="RefSeq" id="WP_343490936.1">
    <property type="nucleotide sequence ID" value="NZ_JBCPYA010000001.1"/>
</dbReference>
<dbReference type="Proteomes" id="UP001466933">
    <property type="component" value="Unassembled WGS sequence"/>
</dbReference>
<reference evidence="1 2" key="1">
    <citation type="submission" date="2024-05" db="EMBL/GenBank/DDBJ databases">
        <title>Burkholderia sp. Nov. a novel bacteria isolated from rhizosphere soil of Camellia sinensis.</title>
        <authorList>
            <person name="Dong Y."/>
        </authorList>
    </citation>
    <scope>NUCLEOTIDE SEQUENCE [LARGE SCALE GENOMIC DNA]</scope>
    <source>
        <strain evidence="1 2">GS2Y</strain>
    </source>
</reference>
<accession>A0ABU9WAP1</accession>